<accession>A0A2A8D691</accession>
<dbReference type="EMBL" id="PDEV01000001">
    <property type="protein sequence ID" value="PEN16476.1"/>
    <property type="molecule type" value="Genomic_DNA"/>
</dbReference>
<feature type="region of interest" description="Disordered" evidence="1">
    <location>
        <begin position="1"/>
        <end position="23"/>
    </location>
</feature>
<dbReference type="Proteomes" id="UP000219947">
    <property type="component" value="Unassembled WGS sequence"/>
</dbReference>
<sequence>MGKKQQNSTENANSHEPRDEADYQEFETQLQAVLAMDPVERIRAYGTLVDNLEDNVRFSRETGENS</sequence>
<protein>
    <submittedName>
        <fullName evidence="2">Uncharacterized protein</fullName>
    </submittedName>
</protein>
<proteinExistence type="predicted"/>
<evidence type="ECO:0000256" key="1">
    <source>
        <dbReference type="SAM" id="MobiDB-lite"/>
    </source>
</evidence>
<evidence type="ECO:0000313" key="3">
    <source>
        <dbReference type="Proteomes" id="UP000219947"/>
    </source>
</evidence>
<reference evidence="2" key="1">
    <citation type="submission" date="2017-10" db="EMBL/GenBank/DDBJ databases">
        <title>Kefir isolates.</title>
        <authorList>
            <person name="Kim Y."/>
            <person name="Blasche S."/>
        </authorList>
    </citation>
    <scope>NUCLEOTIDE SEQUENCE [LARGE SCALE GENOMIC DNA]</scope>
    <source>
        <strain evidence="2">OG2-2</strain>
    </source>
</reference>
<feature type="compositionally biased region" description="Polar residues" evidence="1">
    <location>
        <begin position="1"/>
        <end position="12"/>
    </location>
</feature>
<dbReference type="AlphaFoldDB" id="A0A2A8D691"/>
<name>A0A2A8D691_9MICC</name>
<gene>
    <name evidence="2" type="ORF">CRM92_00025</name>
</gene>
<comment type="caution">
    <text evidence="2">The sequence shown here is derived from an EMBL/GenBank/DDBJ whole genome shotgun (WGS) entry which is preliminary data.</text>
</comment>
<keyword evidence="3" id="KW-1185">Reference proteome</keyword>
<evidence type="ECO:0000313" key="2">
    <source>
        <dbReference type="EMBL" id="PEN16476.1"/>
    </source>
</evidence>
<organism evidence="2 3">
    <name type="scientific">Rothia dentocariosa</name>
    <dbReference type="NCBI Taxonomy" id="2047"/>
    <lineage>
        <taxon>Bacteria</taxon>
        <taxon>Bacillati</taxon>
        <taxon>Actinomycetota</taxon>
        <taxon>Actinomycetes</taxon>
        <taxon>Micrococcales</taxon>
        <taxon>Micrococcaceae</taxon>
        <taxon>Rothia</taxon>
    </lineage>
</organism>
<dbReference type="RefSeq" id="WP_098042130.1">
    <property type="nucleotide sequence ID" value="NZ_CAURLQ010000003.1"/>
</dbReference>